<feature type="region of interest" description="Disordered" evidence="1">
    <location>
        <begin position="140"/>
        <end position="258"/>
    </location>
</feature>
<dbReference type="AlphaFoldDB" id="A0A7G2CRR9"/>
<feature type="compositionally biased region" description="Basic and acidic residues" evidence="1">
    <location>
        <begin position="187"/>
        <end position="216"/>
    </location>
</feature>
<gene>
    <name evidence="2" type="ORF">ADEAN_000938200</name>
</gene>
<dbReference type="VEuPathDB" id="TriTrypDB:ADEAN_000938200"/>
<evidence type="ECO:0000313" key="2">
    <source>
        <dbReference type="EMBL" id="CAD2221847.1"/>
    </source>
</evidence>
<dbReference type="EMBL" id="LR877167">
    <property type="protein sequence ID" value="CAD2221847.1"/>
    <property type="molecule type" value="Genomic_DNA"/>
</dbReference>
<organism evidence="2 3">
    <name type="scientific">Angomonas deanei</name>
    <dbReference type="NCBI Taxonomy" id="59799"/>
    <lineage>
        <taxon>Eukaryota</taxon>
        <taxon>Discoba</taxon>
        <taxon>Euglenozoa</taxon>
        <taxon>Kinetoplastea</taxon>
        <taxon>Metakinetoplastina</taxon>
        <taxon>Trypanosomatida</taxon>
        <taxon>Trypanosomatidae</taxon>
        <taxon>Strigomonadinae</taxon>
        <taxon>Angomonas</taxon>
    </lineage>
</organism>
<feature type="compositionally biased region" description="Polar residues" evidence="1">
    <location>
        <begin position="156"/>
        <end position="166"/>
    </location>
</feature>
<evidence type="ECO:0000313" key="3">
    <source>
        <dbReference type="Proteomes" id="UP000515908"/>
    </source>
</evidence>
<protein>
    <submittedName>
        <fullName evidence="2">Uncharacterized protein</fullName>
    </submittedName>
</protein>
<keyword evidence="3" id="KW-1185">Reference proteome</keyword>
<feature type="region of interest" description="Disordered" evidence="1">
    <location>
        <begin position="23"/>
        <end position="69"/>
    </location>
</feature>
<reference evidence="2 3" key="1">
    <citation type="submission" date="2020-08" db="EMBL/GenBank/DDBJ databases">
        <authorList>
            <person name="Newling K."/>
            <person name="Davey J."/>
            <person name="Forrester S."/>
        </authorList>
    </citation>
    <scope>NUCLEOTIDE SEQUENCE [LARGE SCALE GENOMIC DNA]</scope>
    <source>
        <strain evidence="3">Crithidia deanei Carvalho (ATCC PRA-265)</strain>
    </source>
</reference>
<feature type="region of interest" description="Disordered" evidence="1">
    <location>
        <begin position="81"/>
        <end position="101"/>
    </location>
</feature>
<feature type="compositionally biased region" description="Polar residues" evidence="1">
    <location>
        <begin position="32"/>
        <end position="47"/>
    </location>
</feature>
<dbReference type="Proteomes" id="UP000515908">
    <property type="component" value="Chromosome 23"/>
</dbReference>
<evidence type="ECO:0000256" key="1">
    <source>
        <dbReference type="SAM" id="MobiDB-lite"/>
    </source>
</evidence>
<sequence>MDPELSKSIELYRNKISEYQRFLNQSRDETAPANTSTFSHEGSTATPDVSAVRRPTGLPVSEARSDQPLMDRFSEILEEKMNRSNTLYRPHTSPSRENPADAFIKSQLQQAGRYYTTSPPDGMYNKTVAWQNRRDRTIESQRREKEMEVRERCSFTPHTTTRTRSLSGGAKGARGHSPALEDPAVLQHRERLEAARRRKREEQKKLSGPDIRKWKNEVTVPHEFQLSTSPRRQQSPRTTTTPRRGQKTAPAAAAASKTSTEDAYIEALFHQIVTPLEEKVRQRDEIIIKQKQLIDELQRQIRALTGAAKHVDYSREL</sequence>
<feature type="compositionally biased region" description="Basic and acidic residues" evidence="1">
    <location>
        <begin position="140"/>
        <end position="153"/>
    </location>
</feature>
<accession>A0A7G2CRR9</accession>
<proteinExistence type="predicted"/>
<feature type="compositionally biased region" description="Low complexity" evidence="1">
    <location>
        <begin position="227"/>
        <end position="255"/>
    </location>
</feature>
<name>A0A7G2CRR9_9TRYP</name>
<feature type="compositionally biased region" description="Polar residues" evidence="1">
    <location>
        <begin position="83"/>
        <end position="96"/>
    </location>
</feature>